<dbReference type="AlphaFoldDB" id="A0A8J5GXR9"/>
<dbReference type="Proteomes" id="UP000734854">
    <property type="component" value="Unassembled WGS sequence"/>
</dbReference>
<protein>
    <submittedName>
        <fullName evidence="2">Uncharacterized protein</fullName>
    </submittedName>
</protein>
<evidence type="ECO:0000313" key="2">
    <source>
        <dbReference type="EMBL" id="KAG6508603.1"/>
    </source>
</evidence>
<organism evidence="2 3">
    <name type="scientific">Zingiber officinale</name>
    <name type="common">Ginger</name>
    <name type="synonym">Amomum zingiber</name>
    <dbReference type="NCBI Taxonomy" id="94328"/>
    <lineage>
        <taxon>Eukaryota</taxon>
        <taxon>Viridiplantae</taxon>
        <taxon>Streptophyta</taxon>
        <taxon>Embryophyta</taxon>
        <taxon>Tracheophyta</taxon>
        <taxon>Spermatophyta</taxon>
        <taxon>Magnoliopsida</taxon>
        <taxon>Liliopsida</taxon>
        <taxon>Zingiberales</taxon>
        <taxon>Zingiberaceae</taxon>
        <taxon>Zingiber</taxon>
    </lineage>
</organism>
<name>A0A8J5GXR9_ZINOF</name>
<proteinExistence type="inferred from homology"/>
<evidence type="ECO:0000313" key="3">
    <source>
        <dbReference type="Proteomes" id="UP000734854"/>
    </source>
</evidence>
<accession>A0A8J5GXR9</accession>
<comment type="caution">
    <text evidence="2">The sequence shown here is derived from an EMBL/GenBank/DDBJ whole genome shotgun (WGS) entry which is preliminary data.</text>
</comment>
<dbReference type="EMBL" id="JACMSC010000009">
    <property type="protein sequence ID" value="KAG6508603.1"/>
    <property type="molecule type" value="Genomic_DNA"/>
</dbReference>
<evidence type="ECO:0000256" key="1">
    <source>
        <dbReference type="ARBA" id="ARBA00006974"/>
    </source>
</evidence>
<dbReference type="GO" id="GO:0009733">
    <property type="term" value="P:response to auxin"/>
    <property type="evidence" value="ECO:0007669"/>
    <property type="project" value="InterPro"/>
</dbReference>
<comment type="similarity">
    <text evidence="1">Belongs to the ARG7 family.</text>
</comment>
<dbReference type="InterPro" id="IPR003676">
    <property type="entry name" value="SAUR_fam"/>
</dbReference>
<keyword evidence="3" id="KW-1185">Reference proteome</keyword>
<dbReference type="PANTHER" id="PTHR31374:SF118">
    <property type="entry name" value="OS01G0924966 PROTEIN"/>
    <property type="match status" value="1"/>
</dbReference>
<dbReference type="Pfam" id="PF02519">
    <property type="entry name" value="Auxin_inducible"/>
    <property type="match status" value="1"/>
</dbReference>
<reference evidence="2 3" key="1">
    <citation type="submission" date="2020-08" db="EMBL/GenBank/DDBJ databases">
        <title>Plant Genome Project.</title>
        <authorList>
            <person name="Zhang R.-G."/>
        </authorList>
    </citation>
    <scope>NUCLEOTIDE SEQUENCE [LARGE SCALE GENOMIC DNA]</scope>
    <source>
        <tissue evidence="2">Rhizome</tissue>
    </source>
</reference>
<dbReference type="PANTHER" id="PTHR31374">
    <property type="entry name" value="AUXIN-INDUCED PROTEIN-LIKE-RELATED"/>
    <property type="match status" value="1"/>
</dbReference>
<gene>
    <name evidence="2" type="ORF">ZIOFF_033977</name>
</gene>
<sequence>MKRPKGMLLKTLQRCRKGEGAAGVAPEGCLVVRVGPERERFVIRARWVNHPLFRGLLEEAERELGFGRGGGGGVAGYRLEADLQVGANYIYELLCVILNDLIFVLIIQSFLLPHIDPAPCERFLLRQIPKSQARALALCYEPLLFLPIPQPSDTSDSLLLPSPSPEHRTAVEPQAVGSCSLTQAPQSPEGRITTSLASLPRFNWESIVREGVAREQLIKGTDLEISNAIWLRLVAAASSPAELTTKSLYLGNYPVELCKVERPTFVKYYLWLVIELAVIATPIRKFELLISILVFLMVSCYFREVIYVKPPAAEVMKGKTVGRWCFPPGRGFHIGGDLREVTYGRGAKGQDYRETSFPSWARLSHSSYFEKVSYDDEGHVCPKTTREVSYGDEGSVYPKTARDLIVNLQLRMRSCSLRSSMVRCRLLMYSHRCCSTRLIDPHYHLWLQPLALANVDDHAAAPTQRSTSIAIRRCNSWLLRISDARFGITVCFTTTIICRCFFSAYSAPVSS</sequence>